<reference evidence="2" key="1">
    <citation type="submission" date="2018-07" db="EMBL/GenBank/DDBJ databases">
        <title>Genome assembly of strain Ka43.</title>
        <authorList>
            <person name="Kukolya J."/>
            <person name="Nagy I."/>
            <person name="Horvath B."/>
            <person name="Toth A."/>
        </authorList>
    </citation>
    <scope>NUCLEOTIDE SEQUENCE</scope>
    <source>
        <strain evidence="2">KB43</strain>
    </source>
</reference>
<evidence type="ECO:0000256" key="1">
    <source>
        <dbReference type="SAM" id="Phobius"/>
    </source>
</evidence>
<name>A0A928V0P0_9GAMM</name>
<keyword evidence="1" id="KW-0812">Transmembrane</keyword>
<keyword evidence="1" id="KW-1133">Transmembrane helix</keyword>
<keyword evidence="1" id="KW-0472">Membrane</keyword>
<accession>A0A928V0P0</accession>
<dbReference type="Pfam" id="PF11743">
    <property type="entry name" value="DUF3301"/>
    <property type="match status" value="1"/>
</dbReference>
<feature type="transmembrane region" description="Helical" evidence="1">
    <location>
        <begin position="6"/>
        <end position="24"/>
    </location>
</feature>
<organism evidence="2 3">
    <name type="scientific">Cellvibrio polysaccharolyticus</name>
    <dbReference type="NCBI Taxonomy" id="2082724"/>
    <lineage>
        <taxon>Bacteria</taxon>
        <taxon>Pseudomonadati</taxon>
        <taxon>Pseudomonadota</taxon>
        <taxon>Gammaproteobacteria</taxon>
        <taxon>Cellvibrionales</taxon>
        <taxon>Cellvibrionaceae</taxon>
        <taxon>Cellvibrio</taxon>
    </lineage>
</organism>
<dbReference type="InterPro" id="IPR021732">
    <property type="entry name" value="DUF3301"/>
</dbReference>
<gene>
    <name evidence="2" type="ORF">C4F51_03015</name>
</gene>
<dbReference type="Proteomes" id="UP000652567">
    <property type="component" value="Unassembled WGS sequence"/>
</dbReference>
<sequence>MPDLTSLFWLFLLFFVGFYIRRALMARESAFIAARRHCETMGVQLLDQSVYLRRIWFKRNDAGRLCLWRAFYFDFTVRGDDRYLGRVILLGKQVTAVQLDPHKFH</sequence>
<comment type="caution">
    <text evidence="2">The sequence shown here is derived from an EMBL/GenBank/DDBJ whole genome shotgun (WGS) entry which is preliminary data.</text>
</comment>
<evidence type="ECO:0000313" key="3">
    <source>
        <dbReference type="Proteomes" id="UP000652567"/>
    </source>
</evidence>
<dbReference type="AlphaFoldDB" id="A0A928V0P0"/>
<protein>
    <submittedName>
        <fullName evidence="2">DUF3301 domain-containing protein</fullName>
    </submittedName>
</protein>
<dbReference type="RefSeq" id="WP_193907016.1">
    <property type="nucleotide sequence ID" value="NZ_PRDL01000001.1"/>
</dbReference>
<proteinExistence type="predicted"/>
<evidence type="ECO:0000313" key="2">
    <source>
        <dbReference type="EMBL" id="MBE8716152.1"/>
    </source>
</evidence>
<keyword evidence="3" id="KW-1185">Reference proteome</keyword>
<dbReference type="EMBL" id="PRDL01000001">
    <property type="protein sequence ID" value="MBE8716152.1"/>
    <property type="molecule type" value="Genomic_DNA"/>
</dbReference>